<dbReference type="STRING" id="1851544.ODI_03261"/>
<dbReference type="GO" id="GO:0005886">
    <property type="term" value="C:plasma membrane"/>
    <property type="evidence" value="ECO:0007669"/>
    <property type="project" value="TreeGrafter"/>
</dbReference>
<dbReference type="FunFam" id="1.10.287.950:FF:000001">
    <property type="entry name" value="Methyl-accepting chemotaxis sensory transducer"/>
    <property type="match status" value="1"/>
</dbReference>
<comment type="subcellular location">
    <subcellularLocation>
        <location evidence="1">Membrane</location>
    </subcellularLocation>
</comment>
<accession>A0A1C3K6T0</accession>
<dbReference type="SMART" id="SM00283">
    <property type="entry name" value="MA"/>
    <property type="match status" value="1"/>
</dbReference>
<dbReference type="Gene3D" id="1.10.287.950">
    <property type="entry name" value="Methyl-accepting chemotaxis protein"/>
    <property type="match status" value="1"/>
</dbReference>
<gene>
    <name evidence="9" type="ORF">ODI_03261</name>
    <name evidence="10" type="ORF">ODI_R0078</name>
</gene>
<dbReference type="PROSITE" id="PS50885">
    <property type="entry name" value="HAMP"/>
    <property type="match status" value="1"/>
</dbReference>
<dbReference type="Pfam" id="PF00015">
    <property type="entry name" value="MCPsignal"/>
    <property type="match status" value="1"/>
</dbReference>
<keyword evidence="6" id="KW-0812">Transmembrane</keyword>
<organism evidence="9 11">
    <name type="scientific">Orrella dioscoreae</name>
    <dbReference type="NCBI Taxonomy" id="1851544"/>
    <lineage>
        <taxon>Bacteria</taxon>
        <taxon>Pseudomonadati</taxon>
        <taxon>Pseudomonadota</taxon>
        <taxon>Betaproteobacteria</taxon>
        <taxon>Burkholderiales</taxon>
        <taxon>Alcaligenaceae</taxon>
        <taxon>Orrella</taxon>
    </lineage>
</organism>
<dbReference type="SMART" id="SM00304">
    <property type="entry name" value="HAMP"/>
    <property type="match status" value="1"/>
</dbReference>
<feature type="domain" description="Methyl-accepting transducer" evidence="7">
    <location>
        <begin position="269"/>
        <end position="498"/>
    </location>
</feature>
<dbReference type="CDD" id="cd11386">
    <property type="entry name" value="MCP_signal"/>
    <property type="match status" value="1"/>
</dbReference>
<evidence type="ECO:0000256" key="6">
    <source>
        <dbReference type="SAM" id="Phobius"/>
    </source>
</evidence>
<dbReference type="InterPro" id="IPR047347">
    <property type="entry name" value="YvaQ-like_sensor"/>
</dbReference>
<sequence length="546" mass="58035">MNLNQYKIGVRLAAGFGLLILFSLVMLASSLLQLQHVAEETRNMMASPLHKERLISDWYRTVHTGVRRATAIAHSTDTSLAALFAEDNAEGTRQSTAQQKELETLLATPEEKTLFDQLGRNRIAYVKARDAISAEKSAGRVEEANRIFQNDYLPASKLYLGSLQSLLDEQRATIDRSAAEIDASATRGYVVLSGIGIAIVFIGVLLGWRFTRSIVHPIGHSVLAAQRVAAGDLTHDVRVTGRDEAAQLLQALSDMTARLRSIVGELRSGSETIAGASSQIAAGNADLSSRTEEQASALQQTAASIEELTSTVRQNADNARQANQLARATASQAQEGGQLVSEVVQTMGAIDASSKKIVDIIGVIDSIAFQTNILALNAAVEAARAGEQGRGFAVVASEVRNLAQRSAAAAKEIKALIDNSVGTVEEGNRLVERTGGAIKDIVQGVRQVSDLVGEISAASEEQTHGIEQVNAAVAQMEQTTQQNAALVEEASAATMALQDQAGQLAGVAGVFRVTRGAVPVALPGAQARRHEDEDFQDPRGPRLLPA</sequence>
<dbReference type="KEGG" id="odi:ODI_R0078"/>
<name>A0A1C3K6T0_9BURK</name>
<evidence type="ECO:0000256" key="3">
    <source>
        <dbReference type="ARBA" id="ARBA00029447"/>
    </source>
</evidence>
<dbReference type="PANTHER" id="PTHR43531:SF14">
    <property type="entry name" value="METHYL-ACCEPTING CHEMOTAXIS PROTEIN I-RELATED"/>
    <property type="match status" value="1"/>
</dbReference>
<dbReference type="InterPro" id="IPR003660">
    <property type="entry name" value="HAMP_dom"/>
</dbReference>
<dbReference type="InterPro" id="IPR051310">
    <property type="entry name" value="MCP_chemotaxis"/>
</dbReference>
<dbReference type="Proteomes" id="UP000078558">
    <property type="component" value="Chromosome I"/>
</dbReference>
<feature type="transmembrane region" description="Helical" evidence="6">
    <location>
        <begin position="189"/>
        <end position="208"/>
    </location>
</feature>
<dbReference type="AlphaFoldDB" id="A0A1C3K6T0"/>
<reference evidence="10 11" key="2">
    <citation type="submission" date="2017-08" db="EMBL/GenBank/DDBJ databases">
        <authorList>
            <person name="de Groot N.N."/>
        </authorList>
    </citation>
    <scope>NUCLEOTIDE SEQUENCE [LARGE SCALE GENOMIC DNA]</scope>
    <source>
        <strain evidence="10">Orrdi1</strain>
    </source>
</reference>
<evidence type="ECO:0000256" key="1">
    <source>
        <dbReference type="ARBA" id="ARBA00004370"/>
    </source>
</evidence>
<dbReference type="RefSeq" id="WP_067758208.1">
    <property type="nucleotide sequence ID" value="NZ_LT907988.1"/>
</dbReference>
<dbReference type="GO" id="GO:0006935">
    <property type="term" value="P:chemotaxis"/>
    <property type="evidence" value="ECO:0007669"/>
    <property type="project" value="TreeGrafter"/>
</dbReference>
<dbReference type="PANTHER" id="PTHR43531">
    <property type="entry name" value="PROTEIN ICFG"/>
    <property type="match status" value="1"/>
</dbReference>
<keyword evidence="2" id="KW-0488">Methylation</keyword>
<dbReference type="InterPro" id="IPR004089">
    <property type="entry name" value="MCPsignal_dom"/>
</dbReference>
<feature type="transmembrane region" description="Helical" evidence="6">
    <location>
        <begin position="12"/>
        <end position="34"/>
    </location>
</feature>
<dbReference type="GO" id="GO:0007165">
    <property type="term" value="P:signal transduction"/>
    <property type="evidence" value="ECO:0007669"/>
    <property type="project" value="UniProtKB-KW"/>
</dbReference>
<comment type="similarity">
    <text evidence="3">Belongs to the methyl-accepting chemotaxis (MCP) protein family.</text>
</comment>
<keyword evidence="6" id="KW-1133">Transmembrane helix</keyword>
<feature type="domain" description="HAMP" evidence="8">
    <location>
        <begin position="212"/>
        <end position="264"/>
    </location>
</feature>
<proteinExistence type="inferred from homology"/>
<evidence type="ECO:0000259" key="7">
    <source>
        <dbReference type="PROSITE" id="PS50111"/>
    </source>
</evidence>
<evidence type="ECO:0000256" key="5">
    <source>
        <dbReference type="SAM" id="MobiDB-lite"/>
    </source>
</evidence>
<dbReference type="GO" id="GO:0004888">
    <property type="term" value="F:transmembrane signaling receptor activity"/>
    <property type="evidence" value="ECO:0007669"/>
    <property type="project" value="TreeGrafter"/>
</dbReference>
<dbReference type="CDD" id="cd19411">
    <property type="entry name" value="MCP2201-like_sensor"/>
    <property type="match status" value="1"/>
</dbReference>
<reference evidence="9 11" key="1">
    <citation type="submission" date="2016-06" db="EMBL/GenBank/DDBJ databases">
        <authorList>
            <person name="Kjaerup R.B."/>
            <person name="Dalgaard T.S."/>
            <person name="Juul-Madsen H.R."/>
        </authorList>
    </citation>
    <scope>NUCLEOTIDE SEQUENCE [LARGE SCALE GENOMIC DNA]</scope>
    <source>
        <strain evidence="9">Orrdi1</strain>
    </source>
</reference>
<evidence type="ECO:0000256" key="4">
    <source>
        <dbReference type="PROSITE-ProRule" id="PRU00284"/>
    </source>
</evidence>
<keyword evidence="4" id="KW-0807">Transducer</keyword>
<evidence type="ECO:0000313" key="9">
    <source>
        <dbReference type="EMBL" id="SBT27154.1"/>
    </source>
</evidence>
<dbReference type="CDD" id="cd06225">
    <property type="entry name" value="HAMP"/>
    <property type="match status" value="1"/>
</dbReference>
<keyword evidence="9" id="KW-0675">Receptor</keyword>
<dbReference type="Pfam" id="PF00672">
    <property type="entry name" value="HAMP"/>
    <property type="match status" value="1"/>
</dbReference>
<feature type="compositionally biased region" description="Basic and acidic residues" evidence="5">
    <location>
        <begin position="528"/>
        <end position="540"/>
    </location>
</feature>
<dbReference type="PROSITE" id="PS50111">
    <property type="entry name" value="CHEMOTAXIS_TRANSDUC_2"/>
    <property type="match status" value="1"/>
</dbReference>
<evidence type="ECO:0000259" key="8">
    <source>
        <dbReference type="PROSITE" id="PS50885"/>
    </source>
</evidence>
<keyword evidence="11" id="KW-1185">Reference proteome</keyword>
<evidence type="ECO:0000313" key="11">
    <source>
        <dbReference type="Proteomes" id="UP000078558"/>
    </source>
</evidence>
<evidence type="ECO:0000256" key="2">
    <source>
        <dbReference type="ARBA" id="ARBA00022481"/>
    </source>
</evidence>
<dbReference type="EMBL" id="FLRC01000052">
    <property type="protein sequence ID" value="SBT27154.1"/>
    <property type="molecule type" value="Genomic_DNA"/>
</dbReference>
<protein>
    <submittedName>
        <fullName evidence="9">Methyl-accepting chemotaxis protein I (Serine chemoreceptor protein)</fullName>
    </submittedName>
</protein>
<dbReference type="SUPFAM" id="SSF58104">
    <property type="entry name" value="Methyl-accepting chemotaxis protein (MCP) signaling domain"/>
    <property type="match status" value="1"/>
</dbReference>
<dbReference type="InterPro" id="IPR024478">
    <property type="entry name" value="HlyB_4HB_MCP"/>
</dbReference>
<feature type="region of interest" description="Disordered" evidence="5">
    <location>
        <begin position="524"/>
        <end position="546"/>
    </location>
</feature>
<evidence type="ECO:0000313" key="10">
    <source>
        <dbReference type="EMBL" id="SOE46013.1"/>
    </source>
</evidence>
<dbReference type="Pfam" id="PF12729">
    <property type="entry name" value="4HB_MCP_1"/>
    <property type="match status" value="1"/>
</dbReference>
<dbReference type="EMBL" id="LT907988">
    <property type="protein sequence ID" value="SOE46013.1"/>
    <property type="molecule type" value="Genomic_DNA"/>
</dbReference>
<keyword evidence="6" id="KW-0472">Membrane</keyword>